<dbReference type="SUPFAM" id="SSF51338">
    <property type="entry name" value="Composite domain of metallo-dependent hydrolases"/>
    <property type="match status" value="1"/>
</dbReference>
<evidence type="ECO:0000259" key="8">
    <source>
        <dbReference type="Pfam" id="PF01979"/>
    </source>
</evidence>
<feature type="binding site" evidence="6">
    <location>
        <begin position="260"/>
        <end position="261"/>
    </location>
    <ligand>
        <name>substrate</name>
    </ligand>
</feature>
<dbReference type="Gene3D" id="2.30.40.10">
    <property type="entry name" value="Urease, subunit C, domain 1"/>
    <property type="match status" value="1"/>
</dbReference>
<proteinExistence type="inferred from homology"/>
<feature type="binding site" evidence="7">
    <location>
        <position position="236"/>
    </location>
    <ligand>
        <name>Zn(2+)</name>
        <dbReference type="ChEBI" id="CHEBI:29105"/>
    </ligand>
</feature>
<feature type="binding site" evidence="6">
    <location>
        <position position="268"/>
    </location>
    <ligand>
        <name>substrate</name>
    </ligand>
</feature>
<keyword evidence="4" id="KW-0119">Carbohydrate metabolism</keyword>
<dbReference type="RefSeq" id="WP_162355476.1">
    <property type="nucleotide sequence ID" value="NZ_CP048209.1"/>
</dbReference>
<dbReference type="PANTHER" id="PTHR11113">
    <property type="entry name" value="N-ACETYLGLUCOSAMINE-6-PHOSPHATE DEACETYLASE"/>
    <property type="match status" value="1"/>
</dbReference>
<dbReference type="EMBL" id="CP048209">
    <property type="protein sequence ID" value="QHT59410.1"/>
    <property type="molecule type" value="Genomic_DNA"/>
</dbReference>
<evidence type="ECO:0000256" key="1">
    <source>
        <dbReference type="ARBA" id="ARBA00010716"/>
    </source>
</evidence>
<reference evidence="9 10" key="1">
    <citation type="submission" date="2020-01" db="EMBL/GenBank/DDBJ databases">
        <title>Paenibacillus sp. nov., isolated from tomato rhizosphere.</title>
        <authorList>
            <person name="Weon H.-Y."/>
            <person name="Lee S.A."/>
        </authorList>
    </citation>
    <scope>NUCLEOTIDE SEQUENCE [LARGE SCALE GENOMIC DNA]</scope>
    <source>
        <strain evidence="9 10">12200R-189</strain>
    </source>
</reference>
<evidence type="ECO:0000256" key="4">
    <source>
        <dbReference type="ARBA" id="ARBA00023277"/>
    </source>
</evidence>
<dbReference type="Pfam" id="PF01979">
    <property type="entry name" value="Amidohydro_1"/>
    <property type="match status" value="1"/>
</dbReference>
<feature type="active site" description="Proton donor/acceptor" evidence="5">
    <location>
        <position position="314"/>
    </location>
</feature>
<dbReference type="InterPro" id="IPR011059">
    <property type="entry name" value="Metal-dep_hydrolase_composite"/>
</dbReference>
<accession>A0A6C0FYX1</accession>
<feature type="binding site" evidence="7">
    <location>
        <position position="257"/>
    </location>
    <ligand>
        <name>Zn(2+)</name>
        <dbReference type="ChEBI" id="CHEBI:29105"/>
    </ligand>
</feature>
<feature type="binding site" evidence="6">
    <location>
        <position position="181"/>
    </location>
    <ligand>
        <name>substrate</name>
    </ligand>
</feature>
<dbReference type="KEGG" id="plyc:GXP70_05110"/>
<dbReference type="InterPro" id="IPR003764">
    <property type="entry name" value="GlcNAc_6-P_deAcase"/>
</dbReference>
<evidence type="ECO:0000313" key="9">
    <source>
        <dbReference type="EMBL" id="QHT59410.1"/>
    </source>
</evidence>
<dbReference type="PIRSF" id="PIRSF038994">
    <property type="entry name" value="NagA"/>
    <property type="match status" value="1"/>
</dbReference>
<dbReference type="Proteomes" id="UP000476064">
    <property type="component" value="Chromosome"/>
</dbReference>
<evidence type="ECO:0000256" key="7">
    <source>
        <dbReference type="PIRSR" id="PIRSR038994-3"/>
    </source>
</evidence>
<feature type="binding site" evidence="6">
    <location>
        <begin position="351"/>
        <end position="353"/>
    </location>
    <ligand>
        <name>substrate</name>
    </ligand>
</feature>
<dbReference type="SUPFAM" id="SSF51556">
    <property type="entry name" value="Metallo-dependent hydrolases"/>
    <property type="match status" value="1"/>
</dbReference>
<feature type="binding site" evidence="6">
    <location>
        <position position="292"/>
    </location>
    <ligand>
        <name>substrate</name>
    </ligand>
</feature>
<evidence type="ECO:0000256" key="6">
    <source>
        <dbReference type="PIRSR" id="PIRSR038994-2"/>
    </source>
</evidence>
<dbReference type="AlphaFoldDB" id="A0A6C0FYX1"/>
<comment type="similarity">
    <text evidence="1">Belongs to the metallo-dependent hydrolases superfamily. NagA family.</text>
</comment>
<feature type="domain" description="Amidohydrolase-related" evidence="8">
    <location>
        <begin position="87"/>
        <end position="425"/>
    </location>
</feature>
<dbReference type="GO" id="GO:0046872">
    <property type="term" value="F:metal ion binding"/>
    <property type="evidence" value="ECO:0007669"/>
    <property type="project" value="UniProtKB-KW"/>
</dbReference>
<dbReference type="GO" id="GO:0008448">
    <property type="term" value="F:N-acetylglucosamine-6-phosphate deacetylase activity"/>
    <property type="evidence" value="ECO:0007669"/>
    <property type="project" value="InterPro"/>
</dbReference>
<keyword evidence="10" id="KW-1185">Reference proteome</keyword>
<dbReference type="GO" id="GO:0006046">
    <property type="term" value="P:N-acetylglucosamine catabolic process"/>
    <property type="evidence" value="ECO:0007669"/>
    <property type="project" value="TreeGrafter"/>
</dbReference>
<protein>
    <submittedName>
        <fullName evidence="9">Amidohydrolase family protein</fullName>
    </submittedName>
</protein>
<dbReference type="PANTHER" id="PTHR11113:SF14">
    <property type="entry name" value="N-ACETYLGLUCOSAMINE-6-PHOSPHATE DEACETYLASE"/>
    <property type="match status" value="1"/>
</dbReference>
<evidence type="ECO:0000256" key="3">
    <source>
        <dbReference type="ARBA" id="ARBA00022801"/>
    </source>
</evidence>
<evidence type="ECO:0000313" key="10">
    <source>
        <dbReference type="Proteomes" id="UP000476064"/>
    </source>
</evidence>
<name>A0A6C0FYX1_9BACL</name>
<organism evidence="9 10">
    <name type="scientific">Paenibacillus lycopersici</name>
    <dbReference type="NCBI Taxonomy" id="2704462"/>
    <lineage>
        <taxon>Bacteria</taxon>
        <taxon>Bacillati</taxon>
        <taxon>Bacillota</taxon>
        <taxon>Bacilli</taxon>
        <taxon>Bacillales</taxon>
        <taxon>Paenibacillaceae</taxon>
        <taxon>Paenibacillus</taxon>
    </lineage>
</organism>
<keyword evidence="3 9" id="KW-0378">Hydrolase</keyword>
<sequence>MRKRWTGRRYDTGEQVHIEVEDGVIVSIVPASEIGAAGGSWVTEDIDVTASGETGENGSGLQARAVAGSEGIGGAVSGDDTAGELWISPGWIDLQVNGFAGFDLNGEETTEQDVAGAAQALFALGVTSFCPTVITGGAARIRQAMHAIRAACEHDRLLGEAIPGIHLEGPYLSAEDGPRGAHDRAHIRDPDAAEFAEWQQAAGGRIVLCTIAPEKEGAASFVRYLCETGVKVSIGHTMASPEQLREAVSAGAALSTHLGNGAHPVLPRHPNYIWEQLAEDALTAMFIADGHHLGAAALKSMMRAKQGRFILVSDSVKFGGMPPGRYASEIGQEVELLTNGRLQTAADPRILAGSAQPLVNGIENAMKLAGLSLREAIDAATVRPAEAMGWPGLGRLRVGARANLTLFRMDTRGRIRLRQTVVGGQMVWRDGAALG</sequence>
<dbReference type="InterPro" id="IPR032466">
    <property type="entry name" value="Metal_Hydrolase"/>
</dbReference>
<evidence type="ECO:0000256" key="2">
    <source>
        <dbReference type="ARBA" id="ARBA00022723"/>
    </source>
</evidence>
<dbReference type="InterPro" id="IPR006680">
    <property type="entry name" value="Amidohydro-rel"/>
</dbReference>
<feature type="binding site" evidence="7">
    <location>
        <position position="168"/>
    </location>
    <ligand>
        <name>Zn(2+)</name>
        <dbReference type="ChEBI" id="CHEBI:29105"/>
    </ligand>
</feature>
<evidence type="ECO:0000256" key="5">
    <source>
        <dbReference type="PIRSR" id="PIRSR038994-1"/>
    </source>
</evidence>
<dbReference type="Gene3D" id="3.20.20.140">
    <property type="entry name" value="Metal-dependent hydrolases"/>
    <property type="match status" value="1"/>
</dbReference>
<keyword evidence="2 7" id="KW-0479">Metal-binding</keyword>
<gene>
    <name evidence="9" type="ORF">GXP70_05110</name>
</gene>
<comment type="cofactor">
    <cofactor evidence="7">
        <name>a divalent metal cation</name>
        <dbReference type="ChEBI" id="CHEBI:60240"/>
    </cofactor>
    <text evidence="7">Binds 1 divalent metal cation per subunit.</text>
</comment>